<reference evidence="3 4" key="1">
    <citation type="submission" date="2020-08" db="EMBL/GenBank/DDBJ databases">
        <title>Genomic Encyclopedia of Type Strains, Phase IV (KMG-IV): sequencing the most valuable type-strain genomes for metagenomic binning, comparative biology and taxonomic classification.</title>
        <authorList>
            <person name="Goeker M."/>
        </authorList>
    </citation>
    <scope>NUCLEOTIDE SEQUENCE [LARGE SCALE GENOMIC DNA]</scope>
    <source>
        <strain evidence="3 4">DSM 23562</strain>
    </source>
</reference>
<organism evidence="3 4">
    <name type="scientific">Armatimonas rosea</name>
    <dbReference type="NCBI Taxonomy" id="685828"/>
    <lineage>
        <taxon>Bacteria</taxon>
        <taxon>Bacillati</taxon>
        <taxon>Armatimonadota</taxon>
        <taxon>Armatimonadia</taxon>
        <taxon>Armatimonadales</taxon>
        <taxon>Armatimonadaceae</taxon>
        <taxon>Armatimonas</taxon>
    </lineage>
</organism>
<dbReference type="CDD" id="cd06850">
    <property type="entry name" value="biotinyl_domain"/>
    <property type="match status" value="1"/>
</dbReference>
<dbReference type="PANTHER" id="PTHR45266">
    <property type="entry name" value="OXALOACETATE DECARBOXYLASE ALPHA CHAIN"/>
    <property type="match status" value="1"/>
</dbReference>
<dbReference type="PANTHER" id="PTHR45266:SF3">
    <property type="entry name" value="OXALOACETATE DECARBOXYLASE ALPHA CHAIN"/>
    <property type="match status" value="1"/>
</dbReference>
<name>A0A7W9SS26_ARMRO</name>
<protein>
    <submittedName>
        <fullName evidence="3">Biotin carboxyl carrier protein</fullName>
    </submittedName>
</protein>
<feature type="domain" description="Lipoyl-binding" evidence="2">
    <location>
        <begin position="71"/>
        <end position="146"/>
    </location>
</feature>
<accession>A0A7W9SS26</accession>
<comment type="caution">
    <text evidence="3">The sequence shown here is derived from an EMBL/GenBank/DDBJ whole genome shotgun (WGS) entry which is preliminary data.</text>
</comment>
<dbReference type="RefSeq" id="WP_184197522.1">
    <property type="nucleotide sequence ID" value="NZ_JACHGW010000002.1"/>
</dbReference>
<keyword evidence="1" id="KW-0092">Biotin</keyword>
<dbReference type="InterPro" id="IPR011053">
    <property type="entry name" value="Single_hybrid_motif"/>
</dbReference>
<evidence type="ECO:0000313" key="3">
    <source>
        <dbReference type="EMBL" id="MBB6051188.1"/>
    </source>
</evidence>
<dbReference type="Gene3D" id="2.40.50.100">
    <property type="match status" value="1"/>
</dbReference>
<gene>
    <name evidence="3" type="ORF">HNQ39_002979</name>
</gene>
<evidence type="ECO:0000256" key="1">
    <source>
        <dbReference type="ARBA" id="ARBA00023267"/>
    </source>
</evidence>
<dbReference type="SUPFAM" id="SSF51230">
    <property type="entry name" value="Single hybrid motif"/>
    <property type="match status" value="1"/>
</dbReference>
<dbReference type="AlphaFoldDB" id="A0A7W9SS26"/>
<dbReference type="EMBL" id="JACHGW010000002">
    <property type="protein sequence ID" value="MBB6051188.1"/>
    <property type="molecule type" value="Genomic_DNA"/>
</dbReference>
<dbReference type="InterPro" id="IPR050709">
    <property type="entry name" value="Biotin_Carboxyl_Carrier/Decarb"/>
</dbReference>
<dbReference type="PROSITE" id="PS50968">
    <property type="entry name" value="BIOTINYL_LIPOYL"/>
    <property type="match status" value="1"/>
</dbReference>
<evidence type="ECO:0000259" key="2">
    <source>
        <dbReference type="PROSITE" id="PS50968"/>
    </source>
</evidence>
<keyword evidence="4" id="KW-1185">Reference proteome</keyword>
<dbReference type="Pfam" id="PF00364">
    <property type="entry name" value="Biotin_lipoyl"/>
    <property type="match status" value="1"/>
</dbReference>
<dbReference type="InterPro" id="IPR000089">
    <property type="entry name" value="Biotin_lipoyl"/>
</dbReference>
<dbReference type="Proteomes" id="UP000520814">
    <property type="component" value="Unassembled WGS sequence"/>
</dbReference>
<evidence type="ECO:0000313" key="4">
    <source>
        <dbReference type="Proteomes" id="UP000520814"/>
    </source>
</evidence>
<dbReference type="FunFam" id="2.40.50.100:FF:000003">
    <property type="entry name" value="Acetyl-CoA carboxylase biotin carboxyl carrier protein"/>
    <property type="match status" value="1"/>
</dbReference>
<proteinExistence type="predicted"/>
<sequence length="147" mass="15706">MTTWLYNDQELALPPLGPDSTARLLPSGDIEVQHAGRSTVVPAARDTQGRVWLSWQGRSFVLTPATPGRRQRAAKRSGSLTAPMTGVVAEVLVQVGDTVEAYQPLAIVEAMKVLATLEAPFAGTVTAVHVGKKDRVEHGMVLVELAP</sequence>